<evidence type="ECO:0000313" key="2">
    <source>
        <dbReference type="EMBL" id="PWR19424.1"/>
    </source>
</evidence>
<evidence type="ECO:0000313" key="3">
    <source>
        <dbReference type="Proteomes" id="UP000245461"/>
    </source>
</evidence>
<dbReference type="Proteomes" id="UP000245461">
    <property type="component" value="Unassembled WGS sequence"/>
</dbReference>
<reference evidence="2 3" key="1">
    <citation type="submission" date="2018-05" db="EMBL/GenBank/DDBJ databases">
        <title>Zavarzinia sp. HR-AS.</title>
        <authorList>
            <person name="Lee Y."/>
            <person name="Jeon C.O."/>
        </authorList>
    </citation>
    <scope>NUCLEOTIDE SEQUENCE [LARGE SCALE GENOMIC DNA]</scope>
    <source>
        <strain evidence="2 3">HR-AS</strain>
    </source>
</reference>
<dbReference type="InterPro" id="IPR021005">
    <property type="entry name" value="Znf_CGNR"/>
</dbReference>
<dbReference type="OrthoDB" id="9808437at2"/>
<gene>
    <name evidence="2" type="ORF">DKG74_16650</name>
</gene>
<organism evidence="2 3">
    <name type="scientific">Zavarzinia aquatilis</name>
    <dbReference type="NCBI Taxonomy" id="2211142"/>
    <lineage>
        <taxon>Bacteria</taxon>
        <taxon>Pseudomonadati</taxon>
        <taxon>Pseudomonadota</taxon>
        <taxon>Alphaproteobacteria</taxon>
        <taxon>Rhodospirillales</taxon>
        <taxon>Zavarziniaceae</taxon>
        <taxon>Zavarzinia</taxon>
    </lineage>
</organism>
<dbReference type="InterPro" id="IPR010852">
    <property type="entry name" value="ABATE"/>
</dbReference>
<evidence type="ECO:0000259" key="1">
    <source>
        <dbReference type="Pfam" id="PF11706"/>
    </source>
</evidence>
<dbReference type="Pfam" id="PF07336">
    <property type="entry name" value="ABATE"/>
    <property type="match status" value="1"/>
</dbReference>
<dbReference type="PANTHER" id="PTHR35525">
    <property type="entry name" value="BLL6575 PROTEIN"/>
    <property type="match status" value="1"/>
</dbReference>
<dbReference type="PANTHER" id="PTHR35525:SF3">
    <property type="entry name" value="BLL6575 PROTEIN"/>
    <property type="match status" value="1"/>
</dbReference>
<dbReference type="Gene3D" id="1.10.3300.10">
    <property type="entry name" value="Jann2411-like domain"/>
    <property type="match status" value="1"/>
</dbReference>
<protein>
    <recommendedName>
        <fullName evidence="1">Zinc finger CGNR domain-containing protein</fullName>
    </recommendedName>
</protein>
<dbReference type="AlphaFoldDB" id="A0A317DYJ4"/>
<dbReference type="Pfam" id="PF11706">
    <property type="entry name" value="zf-CGNR"/>
    <property type="match status" value="1"/>
</dbReference>
<comment type="caution">
    <text evidence="2">The sequence shown here is derived from an EMBL/GenBank/DDBJ whole genome shotgun (WGS) entry which is preliminary data.</text>
</comment>
<dbReference type="SUPFAM" id="SSF160904">
    <property type="entry name" value="Jann2411-like"/>
    <property type="match status" value="1"/>
</dbReference>
<accession>A0A317DYJ4</accession>
<sequence>MPDLRPAPFFIADDRALDFLNSIASPAGAPIEWIADGRDLLDWMVAAGLLPAEVAARYRAEAVLDELDSVAARARALREWFRGLMAAHAGRPAEPALAAEIEPLNRLLRRDIRHREIGLAEAGAGAEAGQGVLRWRDIRQFATPDSLLAPLAEVMGDLLCRRDLTLVRPCEGGGCTLWFFDASKRHGRRWCSMAACGNRAKAAAHRSRQRPNLRCD</sequence>
<name>A0A317DYJ4_9PROT</name>
<dbReference type="EMBL" id="QGLE01000011">
    <property type="protein sequence ID" value="PWR19424.1"/>
    <property type="molecule type" value="Genomic_DNA"/>
</dbReference>
<dbReference type="InterPro" id="IPR023286">
    <property type="entry name" value="ABATE_dom_sf"/>
</dbReference>
<keyword evidence="3" id="KW-1185">Reference proteome</keyword>
<dbReference type="RefSeq" id="WP_109907306.1">
    <property type="nucleotide sequence ID" value="NZ_QGLE01000011.1"/>
</dbReference>
<proteinExistence type="predicted"/>
<feature type="domain" description="Zinc finger CGNR" evidence="1">
    <location>
        <begin position="167"/>
        <end position="209"/>
    </location>
</feature>